<protein>
    <submittedName>
        <fullName evidence="2">Uncharacterized protein</fullName>
    </submittedName>
</protein>
<proteinExistence type="predicted"/>
<evidence type="ECO:0000313" key="2">
    <source>
        <dbReference type="EMBL" id="KUJ24489.1"/>
    </source>
</evidence>
<feature type="signal peptide" evidence="1">
    <location>
        <begin position="1"/>
        <end position="19"/>
    </location>
</feature>
<dbReference type="AlphaFoldDB" id="A0A194XWS9"/>
<dbReference type="EMBL" id="KQ947404">
    <property type="protein sequence ID" value="KUJ24489.1"/>
    <property type="molecule type" value="Genomic_DNA"/>
</dbReference>
<keyword evidence="1" id="KW-0732">Signal</keyword>
<reference evidence="2 3" key="1">
    <citation type="submission" date="2015-10" db="EMBL/GenBank/DDBJ databases">
        <title>Full genome of DAOMC 229536 Phialocephala scopiformis, a fungal endophyte of spruce producing the potent anti-insectan compound rugulosin.</title>
        <authorList>
            <consortium name="DOE Joint Genome Institute"/>
            <person name="Walker A.K."/>
            <person name="Frasz S.L."/>
            <person name="Seifert K.A."/>
            <person name="Miller J.D."/>
            <person name="Mondo S.J."/>
            <person name="Labutti K."/>
            <person name="Lipzen A."/>
            <person name="Dockter R."/>
            <person name="Kennedy M."/>
            <person name="Grigoriev I.V."/>
            <person name="Spatafora J.W."/>
        </authorList>
    </citation>
    <scope>NUCLEOTIDE SEQUENCE [LARGE SCALE GENOMIC DNA]</scope>
    <source>
        <strain evidence="2 3">CBS 120377</strain>
    </source>
</reference>
<dbReference type="KEGG" id="psco:LY89DRAFT_663219"/>
<sequence length="149" mass="15376">MFFKTAALAAILCSRLASCQQTMFGYGELVYTVTVSTTVGGTFGSTGDGIMSTAFAGLYNQISVSSTTDTAEVTTTADGFLAYVTAVTEAGSFADDDVALWGSIISAVSAIDSAAGHYAGAVASIYFENTDDEPADVGTITYDMDEDVE</sequence>
<dbReference type="InParanoid" id="A0A194XWS9"/>
<gene>
    <name evidence="2" type="ORF">LY89DRAFT_663219</name>
</gene>
<organism evidence="2 3">
    <name type="scientific">Mollisia scopiformis</name>
    <name type="common">Conifer needle endophyte fungus</name>
    <name type="synonym">Phialocephala scopiformis</name>
    <dbReference type="NCBI Taxonomy" id="149040"/>
    <lineage>
        <taxon>Eukaryota</taxon>
        <taxon>Fungi</taxon>
        <taxon>Dikarya</taxon>
        <taxon>Ascomycota</taxon>
        <taxon>Pezizomycotina</taxon>
        <taxon>Leotiomycetes</taxon>
        <taxon>Helotiales</taxon>
        <taxon>Mollisiaceae</taxon>
        <taxon>Mollisia</taxon>
    </lineage>
</organism>
<keyword evidence="3" id="KW-1185">Reference proteome</keyword>
<dbReference type="RefSeq" id="XP_018078844.1">
    <property type="nucleotide sequence ID" value="XM_018212691.1"/>
</dbReference>
<dbReference type="Proteomes" id="UP000070700">
    <property type="component" value="Unassembled WGS sequence"/>
</dbReference>
<evidence type="ECO:0000313" key="3">
    <source>
        <dbReference type="Proteomes" id="UP000070700"/>
    </source>
</evidence>
<accession>A0A194XWS9</accession>
<evidence type="ECO:0000256" key="1">
    <source>
        <dbReference type="SAM" id="SignalP"/>
    </source>
</evidence>
<feature type="chain" id="PRO_5008268718" evidence="1">
    <location>
        <begin position="20"/>
        <end position="149"/>
    </location>
</feature>
<dbReference type="GeneID" id="28822417"/>
<name>A0A194XWS9_MOLSC</name>